<keyword evidence="2" id="KW-0378">Hydrolase</keyword>
<feature type="domain" description="SF3 helicase" evidence="4">
    <location>
        <begin position="477"/>
        <end position="642"/>
    </location>
</feature>
<evidence type="ECO:0000256" key="3">
    <source>
        <dbReference type="ARBA" id="ARBA00022840"/>
    </source>
</evidence>
<name>A0A8S5SR39_9CAUD</name>
<dbReference type="Pfam" id="PF09250">
    <property type="entry name" value="Prim-Pol"/>
    <property type="match status" value="1"/>
</dbReference>
<organism evidence="5">
    <name type="scientific">Podoviridae sp. ctXBg1</name>
    <dbReference type="NCBI Taxonomy" id="2827739"/>
    <lineage>
        <taxon>Viruses</taxon>
        <taxon>Duplodnaviria</taxon>
        <taxon>Heunggongvirae</taxon>
        <taxon>Uroviricota</taxon>
        <taxon>Caudoviricetes</taxon>
    </lineage>
</organism>
<dbReference type="InterPro" id="IPR051620">
    <property type="entry name" value="ORF904-like_C"/>
</dbReference>
<evidence type="ECO:0000259" key="4">
    <source>
        <dbReference type="PROSITE" id="PS51206"/>
    </source>
</evidence>
<dbReference type="InterPro" id="IPR014819">
    <property type="entry name" value="PriCT_2"/>
</dbReference>
<keyword evidence="5" id="KW-0347">Helicase</keyword>
<dbReference type="SUPFAM" id="SSF52540">
    <property type="entry name" value="P-loop containing nucleoside triphosphate hydrolases"/>
    <property type="match status" value="1"/>
</dbReference>
<reference evidence="5" key="1">
    <citation type="journal article" date="2021" name="Proc. Natl. Acad. Sci. U.S.A.">
        <title>A Catalog of Tens of Thousands of Viruses from Human Metagenomes Reveals Hidden Associations with Chronic Diseases.</title>
        <authorList>
            <person name="Tisza M.J."/>
            <person name="Buck C.B."/>
        </authorList>
    </citation>
    <scope>NUCLEOTIDE SEQUENCE</scope>
    <source>
        <strain evidence="5">CtXBg1</strain>
    </source>
</reference>
<dbReference type="GO" id="GO:0016817">
    <property type="term" value="F:hydrolase activity, acting on acid anhydrides"/>
    <property type="evidence" value="ECO:0007669"/>
    <property type="project" value="InterPro"/>
</dbReference>
<dbReference type="Pfam" id="PF08707">
    <property type="entry name" value="PriCT_2"/>
    <property type="match status" value="1"/>
</dbReference>
<dbReference type="InterPro" id="IPR027417">
    <property type="entry name" value="P-loop_NTPase"/>
</dbReference>
<dbReference type="PANTHER" id="PTHR35372:SF2">
    <property type="entry name" value="SF3 HELICASE DOMAIN-CONTAINING PROTEIN"/>
    <property type="match status" value="1"/>
</dbReference>
<dbReference type="InterPro" id="IPR014818">
    <property type="entry name" value="Phage/plasmid_primase_P4_C"/>
</dbReference>
<dbReference type="InterPro" id="IPR006500">
    <property type="entry name" value="Helicase_put_C_phage/plasmid"/>
</dbReference>
<dbReference type="Pfam" id="PF08706">
    <property type="entry name" value="D5_N"/>
    <property type="match status" value="1"/>
</dbReference>
<dbReference type="InterPro" id="IPR045455">
    <property type="entry name" value="NrS-1_pol-like_helicase"/>
</dbReference>
<dbReference type="PROSITE" id="PS51206">
    <property type="entry name" value="SF3_HELICASE_1"/>
    <property type="match status" value="1"/>
</dbReference>
<dbReference type="PANTHER" id="PTHR35372">
    <property type="entry name" value="ATP BINDING PROTEIN-RELATED"/>
    <property type="match status" value="1"/>
</dbReference>
<evidence type="ECO:0000256" key="2">
    <source>
        <dbReference type="ARBA" id="ARBA00022801"/>
    </source>
</evidence>
<dbReference type="SMART" id="SM00943">
    <property type="entry name" value="Prim-Pol"/>
    <property type="match status" value="1"/>
</dbReference>
<dbReference type="SUPFAM" id="SSF56747">
    <property type="entry name" value="Prim-pol domain"/>
    <property type="match status" value="1"/>
</dbReference>
<keyword evidence="1" id="KW-0547">Nucleotide-binding</keyword>
<evidence type="ECO:0000313" key="5">
    <source>
        <dbReference type="EMBL" id="DAF53422.1"/>
    </source>
</evidence>
<evidence type="ECO:0000256" key="1">
    <source>
        <dbReference type="ARBA" id="ARBA00022741"/>
    </source>
</evidence>
<dbReference type="GO" id="GO:0004386">
    <property type="term" value="F:helicase activity"/>
    <property type="evidence" value="ECO:0007669"/>
    <property type="project" value="UniProtKB-KW"/>
</dbReference>
<dbReference type="GO" id="GO:0005524">
    <property type="term" value="F:ATP binding"/>
    <property type="evidence" value="ECO:0007669"/>
    <property type="project" value="UniProtKB-KW"/>
</dbReference>
<dbReference type="SMART" id="SM00885">
    <property type="entry name" value="D5_N"/>
    <property type="match status" value="1"/>
</dbReference>
<accession>A0A8S5SR39</accession>
<protein>
    <submittedName>
        <fullName evidence="5">DsDNA helicase</fullName>
    </submittedName>
</protein>
<dbReference type="InterPro" id="IPR014015">
    <property type="entry name" value="Helicase_SF3_DNA-vir"/>
</dbReference>
<dbReference type="NCBIfam" id="TIGR01613">
    <property type="entry name" value="primase_Cterm"/>
    <property type="match status" value="1"/>
</dbReference>
<dbReference type="InterPro" id="IPR015330">
    <property type="entry name" value="DNA_primase/pol_bifunc_N"/>
</dbReference>
<dbReference type="EMBL" id="BK032653">
    <property type="protein sequence ID" value="DAF53422.1"/>
    <property type="molecule type" value="Genomic_DNA"/>
</dbReference>
<proteinExistence type="predicted"/>
<sequence>MTKSYIREKGPLVVVNGYKVVAIRPNSKAPIGKAWQEHPLTEKECAEYPEKAAGVGILCGVGENPICCLDIDCSDASIVEEVLNEIGFDDTDLVRTGRAPRKAVILRAAAAGWKSRASRFFEKDGVLIRLEILGKGKQFVAYHIHEKTQMPYTWDNADCKYEPAYYPAEDLPIISAERVEKLLEAFERIAIAHGYKPVGQASGGGNKDDDPFGTEPCGLTISQAREIVNGAGIDKPDYNTYIRVGMALHFEFQGDEEAMLIWNEWACDKPGYRDYESLAYKWSTFNRGAHDDPVTMRWLIKEFNKYHDNFENGTTEFDLSKRMYKLFDGKLKRLENYDEWYLFNGKHWDRIGNDYLTALVAQSIEHIMFRAAKDAPEELQKAAWSEYGKFKAKASSLVSRVVTNMKREFAHLVKANDFDKGTQYFGVDNGDIDLFTGDFLPPDKRRKISLCSAVSYDPEAKCPRWRRTIEECLGSEKLAFFFQTLMGYALSGTTKEELFIILHGAGCNGKSTLMRILAGVFGEYYRAISSDTFASIVKGASTVGGARADLIALKGARLVVGQETDEGARLNEAGIKSMTGGDPVVARQMYSSTVETIDPTWTMILSTNHLPVIKATDDGIWRRLVFLEFPRNFDKDPQIKKNLNLTDELRKELPGILNWLLEGLHRYQKEGLDVPDEVRFLKEKLREGSDVLERWRTERLEECEIEPGSGVKTKDAWTDFLRWARDGEEEIGQYTKALFTRRLKEKIRKGRAYGSSWVFQGVKLREEEQEEW</sequence>
<keyword evidence="3" id="KW-0067">ATP-binding</keyword>
<dbReference type="Pfam" id="PF19263">
    <property type="entry name" value="DUF5906"/>
    <property type="match status" value="1"/>
</dbReference>
<dbReference type="Gene3D" id="3.40.50.300">
    <property type="entry name" value="P-loop containing nucleotide triphosphate hydrolases"/>
    <property type="match status" value="1"/>
</dbReference>